<protein>
    <submittedName>
        <fullName evidence="1">Uncharacterized protein</fullName>
    </submittedName>
</protein>
<dbReference type="Proteomes" id="UP000593577">
    <property type="component" value="Unassembled WGS sequence"/>
</dbReference>
<name>A0A7J8X645_GOSAI</name>
<dbReference type="AlphaFoldDB" id="A0A7J8X645"/>
<accession>A0A7J8X645</accession>
<keyword evidence="2" id="KW-1185">Reference proteome</keyword>
<sequence length="37" mass="3643">MATLAAAAARRIATVARTPPPCKAASLIPRRGLAGAA</sequence>
<proteinExistence type="predicted"/>
<feature type="non-terminal residue" evidence="1">
    <location>
        <position position="37"/>
    </location>
</feature>
<organism evidence="1 2">
    <name type="scientific">Gossypium aridum</name>
    <name type="common">American cotton</name>
    <name type="synonym">Erioxylum aridum</name>
    <dbReference type="NCBI Taxonomy" id="34290"/>
    <lineage>
        <taxon>Eukaryota</taxon>
        <taxon>Viridiplantae</taxon>
        <taxon>Streptophyta</taxon>
        <taxon>Embryophyta</taxon>
        <taxon>Tracheophyta</taxon>
        <taxon>Spermatophyta</taxon>
        <taxon>Magnoliopsida</taxon>
        <taxon>eudicotyledons</taxon>
        <taxon>Gunneridae</taxon>
        <taxon>Pentapetalae</taxon>
        <taxon>rosids</taxon>
        <taxon>malvids</taxon>
        <taxon>Malvales</taxon>
        <taxon>Malvaceae</taxon>
        <taxon>Malvoideae</taxon>
        <taxon>Gossypium</taxon>
    </lineage>
</organism>
<comment type="caution">
    <text evidence="1">The sequence shown here is derived from an EMBL/GenBank/DDBJ whole genome shotgun (WGS) entry which is preliminary data.</text>
</comment>
<gene>
    <name evidence="1" type="ORF">Goari_024450</name>
</gene>
<dbReference type="EMBL" id="JABFAA010000005">
    <property type="protein sequence ID" value="MBA0682756.1"/>
    <property type="molecule type" value="Genomic_DNA"/>
</dbReference>
<reference evidence="1 2" key="1">
    <citation type="journal article" date="2019" name="Genome Biol. Evol.">
        <title>Insights into the evolution of the New World diploid cottons (Gossypium, subgenus Houzingenia) based on genome sequencing.</title>
        <authorList>
            <person name="Grover C.E."/>
            <person name="Arick M.A. 2nd"/>
            <person name="Thrash A."/>
            <person name="Conover J.L."/>
            <person name="Sanders W.S."/>
            <person name="Peterson D.G."/>
            <person name="Frelichowski J.E."/>
            <person name="Scheffler J.A."/>
            <person name="Scheffler B.E."/>
            <person name="Wendel J.F."/>
        </authorList>
    </citation>
    <scope>NUCLEOTIDE SEQUENCE [LARGE SCALE GENOMIC DNA]</scope>
    <source>
        <strain evidence="1">185</strain>
        <tissue evidence="1">Leaf</tissue>
    </source>
</reference>
<evidence type="ECO:0000313" key="2">
    <source>
        <dbReference type="Proteomes" id="UP000593577"/>
    </source>
</evidence>
<evidence type="ECO:0000313" key="1">
    <source>
        <dbReference type="EMBL" id="MBA0682756.1"/>
    </source>
</evidence>